<evidence type="ECO:0000313" key="3">
    <source>
        <dbReference type="Proteomes" id="UP000185766"/>
    </source>
</evidence>
<feature type="domain" description="DUF2007" evidence="1">
    <location>
        <begin position="1"/>
        <end position="65"/>
    </location>
</feature>
<dbReference type="EMBL" id="FOAS01000016">
    <property type="protein sequence ID" value="SEL64589.1"/>
    <property type="molecule type" value="Genomic_DNA"/>
</dbReference>
<dbReference type="STRING" id="1429083.GCA_001885685_00241"/>
<dbReference type="AlphaFoldDB" id="A0A1H7RX35"/>
<dbReference type="InterPro" id="IPR018551">
    <property type="entry name" value="DUF2007"/>
</dbReference>
<dbReference type="RefSeq" id="WP_074870106.1">
    <property type="nucleotide sequence ID" value="NZ_FOAS01000016.1"/>
</dbReference>
<evidence type="ECO:0000259" key="1">
    <source>
        <dbReference type="Pfam" id="PF09413"/>
    </source>
</evidence>
<name>A0A1H7RX35_9GAMM</name>
<dbReference type="Proteomes" id="UP000185766">
    <property type="component" value="Unassembled WGS sequence"/>
</dbReference>
<organism evidence="2 3">
    <name type="scientific">Atopomonas hussainii</name>
    <dbReference type="NCBI Taxonomy" id="1429083"/>
    <lineage>
        <taxon>Bacteria</taxon>
        <taxon>Pseudomonadati</taxon>
        <taxon>Pseudomonadota</taxon>
        <taxon>Gammaproteobacteria</taxon>
        <taxon>Pseudomonadales</taxon>
        <taxon>Pseudomonadaceae</taxon>
        <taxon>Atopomonas</taxon>
    </lineage>
</organism>
<protein>
    <submittedName>
        <fullName evidence="2">Putative signal transducing protein</fullName>
    </submittedName>
</protein>
<reference evidence="2 3" key="1">
    <citation type="submission" date="2016-10" db="EMBL/GenBank/DDBJ databases">
        <authorList>
            <person name="de Groot N.N."/>
        </authorList>
    </citation>
    <scope>NUCLEOTIDE SEQUENCE [LARGE SCALE GENOMIC DNA]</scope>
    <source>
        <strain evidence="2 3">JCM 19513</strain>
    </source>
</reference>
<dbReference type="Pfam" id="PF09413">
    <property type="entry name" value="DUF2007"/>
    <property type="match status" value="1"/>
</dbReference>
<sequence length="88" mass="9635">MQRIYEPADLLEAQLLLGMLQQRGFTVRLLGADLLGAMGELPAMGLLGLMVPDEDARLARQLIDEYLSATPEPCEPSNLLPVEGPWMA</sequence>
<accession>A0A1H7RX35</accession>
<proteinExistence type="predicted"/>
<keyword evidence="3" id="KW-1185">Reference proteome</keyword>
<evidence type="ECO:0000313" key="2">
    <source>
        <dbReference type="EMBL" id="SEL64589.1"/>
    </source>
</evidence>
<gene>
    <name evidence="2" type="ORF">SAMN05216214_11639</name>
</gene>